<keyword evidence="4" id="KW-1185">Reference proteome</keyword>
<dbReference type="OrthoDB" id="7671074at2759"/>
<keyword evidence="2" id="KW-0732">Signal</keyword>
<feature type="region of interest" description="Disordered" evidence="1">
    <location>
        <begin position="449"/>
        <end position="468"/>
    </location>
</feature>
<proteinExistence type="predicted"/>
<dbReference type="STRING" id="35570.A0A1I8QCW9"/>
<feature type="chain" id="PRO_5009328167" evidence="2">
    <location>
        <begin position="26"/>
        <end position="468"/>
    </location>
</feature>
<feature type="compositionally biased region" description="Polar residues" evidence="1">
    <location>
        <begin position="180"/>
        <end position="190"/>
    </location>
</feature>
<protein>
    <submittedName>
        <fullName evidence="3">Uncharacterized protein</fullName>
    </submittedName>
</protein>
<reference evidence="3" key="1">
    <citation type="submission" date="2020-05" db="UniProtKB">
        <authorList>
            <consortium name="EnsemblMetazoa"/>
        </authorList>
    </citation>
    <scope>IDENTIFICATION</scope>
    <source>
        <strain evidence="3">USDA</strain>
    </source>
</reference>
<dbReference type="EnsemblMetazoa" id="SCAU015991-RA">
    <property type="protein sequence ID" value="SCAU015991-PA"/>
    <property type="gene ID" value="SCAU015991"/>
</dbReference>
<accession>A0A1I8QCW9</accession>
<feature type="region of interest" description="Disordered" evidence="1">
    <location>
        <begin position="165"/>
        <end position="190"/>
    </location>
</feature>
<evidence type="ECO:0000256" key="1">
    <source>
        <dbReference type="SAM" id="MobiDB-lite"/>
    </source>
</evidence>
<sequence>MFRCLNRVRPTAIVVLLCLVQNIVTLQIPEDVEILEGYEFDESPEYYGTDANYYEARSMLTGVNKAIRNRRSTLEYDQAKGLVTKNSLNKKLQESLIHNVESDRIELHNTPSSSQQKQMQQEGELKLEARMQQDEPQALPKAEKQIMDPDYDYYSQRHIAPSWKESVNMSPPSEDDDTITDASTGYTARSRQARVNFITQPRKDNEASAKDLPEPVVKVTPPLPKAQYDQKFNALAPSYNYEMYPSRSYDPYLRRYDRYDEQYPRYDPYNYEDHFLYRRHHDPHDSYSPRMPQYPEPYYNYPDRRYDIPEPRDYLPVYNNEIYEKSAYAPITYSDHYPLHSKYPADYHTKYPLDYPAKYPLDYPTKYPLDYPSKYPLDYTRSNKRIVYYAHLPEIVRTPYDYANSYKRDRYDGINPPTKALTNAYKLDKSGIAASTTVTNTANGESFDYVKRDKKDRVTPKPTNTGRQ</sequence>
<dbReference type="Proteomes" id="UP000095300">
    <property type="component" value="Unassembled WGS sequence"/>
</dbReference>
<dbReference type="KEGG" id="scac:106086791"/>
<evidence type="ECO:0000313" key="3">
    <source>
        <dbReference type="EnsemblMetazoa" id="SCAU015991-PA"/>
    </source>
</evidence>
<evidence type="ECO:0000256" key="2">
    <source>
        <dbReference type="SAM" id="SignalP"/>
    </source>
</evidence>
<dbReference type="AlphaFoldDB" id="A0A1I8QCW9"/>
<organism evidence="3 4">
    <name type="scientific">Stomoxys calcitrans</name>
    <name type="common">Stable fly</name>
    <name type="synonym">Conops calcitrans</name>
    <dbReference type="NCBI Taxonomy" id="35570"/>
    <lineage>
        <taxon>Eukaryota</taxon>
        <taxon>Metazoa</taxon>
        <taxon>Ecdysozoa</taxon>
        <taxon>Arthropoda</taxon>
        <taxon>Hexapoda</taxon>
        <taxon>Insecta</taxon>
        <taxon>Pterygota</taxon>
        <taxon>Neoptera</taxon>
        <taxon>Endopterygota</taxon>
        <taxon>Diptera</taxon>
        <taxon>Brachycera</taxon>
        <taxon>Muscomorpha</taxon>
        <taxon>Muscoidea</taxon>
        <taxon>Muscidae</taxon>
        <taxon>Stomoxys</taxon>
    </lineage>
</organism>
<name>A0A1I8QCW9_STOCA</name>
<feature type="signal peptide" evidence="2">
    <location>
        <begin position="1"/>
        <end position="25"/>
    </location>
</feature>
<feature type="compositionally biased region" description="Basic and acidic residues" evidence="1">
    <location>
        <begin position="449"/>
        <end position="459"/>
    </location>
</feature>
<dbReference type="VEuPathDB" id="VectorBase:SCAU015991"/>
<gene>
    <name evidence="3" type="primary">106086791</name>
</gene>
<evidence type="ECO:0000313" key="4">
    <source>
        <dbReference type="Proteomes" id="UP000095300"/>
    </source>
</evidence>